<dbReference type="EMBL" id="KN882037">
    <property type="protein sequence ID" value="KIY46266.1"/>
    <property type="molecule type" value="Genomic_DNA"/>
</dbReference>
<keyword evidence="3" id="KW-1185">Reference proteome</keyword>
<dbReference type="Proteomes" id="UP000054144">
    <property type="component" value="Unassembled WGS sequence"/>
</dbReference>
<gene>
    <name evidence="2" type="ORF">FISHEDRAFT_60477</name>
</gene>
<evidence type="ECO:0000256" key="1">
    <source>
        <dbReference type="SAM" id="MobiDB-lite"/>
    </source>
</evidence>
<feature type="compositionally biased region" description="Low complexity" evidence="1">
    <location>
        <begin position="204"/>
        <end position="215"/>
    </location>
</feature>
<reference evidence="2 3" key="1">
    <citation type="journal article" date="2015" name="Fungal Genet. Biol.">
        <title>Evolution of novel wood decay mechanisms in Agaricales revealed by the genome sequences of Fistulina hepatica and Cylindrobasidium torrendii.</title>
        <authorList>
            <person name="Floudas D."/>
            <person name="Held B.W."/>
            <person name="Riley R."/>
            <person name="Nagy L.G."/>
            <person name="Koehler G."/>
            <person name="Ransdell A.S."/>
            <person name="Younus H."/>
            <person name="Chow J."/>
            <person name="Chiniquy J."/>
            <person name="Lipzen A."/>
            <person name="Tritt A."/>
            <person name="Sun H."/>
            <person name="Haridas S."/>
            <person name="LaButti K."/>
            <person name="Ohm R.A."/>
            <person name="Kues U."/>
            <person name="Blanchette R.A."/>
            <person name="Grigoriev I.V."/>
            <person name="Minto R.E."/>
            <person name="Hibbett D.S."/>
        </authorList>
    </citation>
    <scope>NUCLEOTIDE SEQUENCE [LARGE SCALE GENOMIC DNA]</scope>
    <source>
        <strain evidence="2 3">ATCC 64428</strain>
    </source>
</reference>
<feature type="compositionally biased region" description="Basic and acidic residues" evidence="1">
    <location>
        <begin position="218"/>
        <end position="227"/>
    </location>
</feature>
<name>A0A0D7A8L2_9AGAR</name>
<proteinExistence type="predicted"/>
<organism evidence="2 3">
    <name type="scientific">Fistulina hepatica ATCC 64428</name>
    <dbReference type="NCBI Taxonomy" id="1128425"/>
    <lineage>
        <taxon>Eukaryota</taxon>
        <taxon>Fungi</taxon>
        <taxon>Dikarya</taxon>
        <taxon>Basidiomycota</taxon>
        <taxon>Agaricomycotina</taxon>
        <taxon>Agaricomycetes</taxon>
        <taxon>Agaricomycetidae</taxon>
        <taxon>Agaricales</taxon>
        <taxon>Fistulinaceae</taxon>
        <taxon>Fistulina</taxon>
    </lineage>
</organism>
<accession>A0A0D7A8L2</accession>
<feature type="region of interest" description="Disordered" evidence="1">
    <location>
        <begin position="139"/>
        <end position="234"/>
    </location>
</feature>
<evidence type="ECO:0000313" key="2">
    <source>
        <dbReference type="EMBL" id="KIY46266.1"/>
    </source>
</evidence>
<dbReference type="AlphaFoldDB" id="A0A0D7A8L2"/>
<feature type="compositionally biased region" description="Basic and acidic residues" evidence="1">
    <location>
        <begin position="142"/>
        <end position="155"/>
    </location>
</feature>
<feature type="compositionally biased region" description="Basic and acidic residues" evidence="1">
    <location>
        <begin position="170"/>
        <end position="183"/>
    </location>
</feature>
<evidence type="ECO:0000313" key="3">
    <source>
        <dbReference type="Proteomes" id="UP000054144"/>
    </source>
</evidence>
<sequence>MAFFRVSPFLPAVIKLSTASIALKGCASPNTHIRMCIGGKQLPGFGTMSQRSCLVLSLVTLGVQTFSGLSLRGPSISGTSRLQSAAVTKKALSIRMTVQRFRRLKTGAGKEGEFEREEPKRRQWIKLWTAEMSKKKKVHRINKGDCERKEGEEKSPNFAKPDVWVSGEGAMKRSNEQDRRDATWKTTGNPERTPPGEIENVRTVSSKQRYVSSSRRSQRSELEHDARSMTGHRQAGTGCEVMMEIRDRGYRWHAHGAAARCKAANTRGTDSRHAVWMPGLLMLHIIRLEAEPERCAVAACTAGAPGFDGRSAIEGGKMQLIGHALALTAQSAVAAIFN</sequence>
<protein>
    <submittedName>
        <fullName evidence="2">Uncharacterized protein</fullName>
    </submittedName>
</protein>